<dbReference type="GO" id="GO:0042597">
    <property type="term" value="C:periplasmic space"/>
    <property type="evidence" value="ECO:0007669"/>
    <property type="project" value="InterPro"/>
</dbReference>
<evidence type="ECO:0000256" key="1">
    <source>
        <dbReference type="ARBA" id="ARBA00022729"/>
    </source>
</evidence>
<evidence type="ECO:0000313" key="5">
    <source>
        <dbReference type="Proteomes" id="UP000199532"/>
    </source>
</evidence>
<evidence type="ECO:0000259" key="3">
    <source>
        <dbReference type="Pfam" id="PF05426"/>
    </source>
</evidence>
<gene>
    <name evidence="4" type="ORF">SAMN04487995_0419</name>
</gene>
<dbReference type="Pfam" id="PF05426">
    <property type="entry name" value="Alginate_lyase"/>
    <property type="match status" value="1"/>
</dbReference>
<evidence type="ECO:0000256" key="2">
    <source>
        <dbReference type="ARBA" id="ARBA00023239"/>
    </source>
</evidence>
<dbReference type="SUPFAM" id="SSF48230">
    <property type="entry name" value="Chondroitin AC/alginate lyase"/>
    <property type="match status" value="1"/>
</dbReference>
<protein>
    <submittedName>
        <fullName evidence="4">Alginate lyase</fullName>
    </submittedName>
</protein>
<keyword evidence="2 4" id="KW-0456">Lyase</keyword>
<dbReference type="InterPro" id="IPR008397">
    <property type="entry name" value="Alginate_lyase_dom"/>
</dbReference>
<dbReference type="Proteomes" id="UP000199532">
    <property type="component" value="Unassembled WGS sequence"/>
</dbReference>
<organism evidence="4 5">
    <name type="scientific">Dyadobacter koreensis</name>
    <dbReference type="NCBI Taxonomy" id="408657"/>
    <lineage>
        <taxon>Bacteria</taxon>
        <taxon>Pseudomonadati</taxon>
        <taxon>Bacteroidota</taxon>
        <taxon>Cytophagia</taxon>
        <taxon>Cytophagales</taxon>
        <taxon>Spirosomataceae</taxon>
        <taxon>Dyadobacter</taxon>
    </lineage>
</organism>
<dbReference type="RefSeq" id="WP_177196936.1">
    <property type="nucleotide sequence ID" value="NZ_FNXY01000001.1"/>
</dbReference>
<dbReference type="AlphaFoldDB" id="A0A1H6QGY3"/>
<sequence>MTGRLTKTIKKSFLFAIVLAFHMESYGSILQNYSDQKFLLIDKTKLRLFEKKFHEQSVIEVNIVKSLIKSGEGILKTDKSYSVTFLKENLPPDRNIHSYQSQSIYWWPDSNKRDGIPYIRKDGKVNPEAKKLKDQDQLNNLILDLKKLSLCYYFTKDERFAFKVKNLLDTWFVDPSTKMNPNLNFGQFIPGRNQGSPTGIIETRELAAIPDIISLTSGSNHMSPDFIDIIRIWFSSYLRWLQTSPLGKKEKAMRNNHGTYYDLQEVTFCIFVGDTAKAKQILESRTPKRIDYQIKADGSQPFELVRENSLNYTMSNLAGLCKLAQVSENIGANDLWHYEQPNGSGLENSFEWFSQYLLKSKKWDNKQLNRINNYYGLVKLNSAVASKYQNIEIEKIISLYPNYTRIAWELF</sequence>
<keyword evidence="5" id="KW-1185">Reference proteome</keyword>
<keyword evidence="1" id="KW-0732">Signal</keyword>
<dbReference type="GO" id="GO:0016829">
    <property type="term" value="F:lyase activity"/>
    <property type="evidence" value="ECO:0007669"/>
    <property type="project" value="UniProtKB-KW"/>
</dbReference>
<reference evidence="4 5" key="1">
    <citation type="submission" date="2016-10" db="EMBL/GenBank/DDBJ databases">
        <authorList>
            <person name="de Groot N.N."/>
        </authorList>
    </citation>
    <scope>NUCLEOTIDE SEQUENCE [LARGE SCALE GENOMIC DNA]</scope>
    <source>
        <strain evidence="4 5">DSM 19938</strain>
    </source>
</reference>
<accession>A0A1H6QGY3</accession>
<name>A0A1H6QGY3_9BACT</name>
<feature type="domain" description="Alginate lyase" evidence="3">
    <location>
        <begin position="89"/>
        <end position="363"/>
    </location>
</feature>
<proteinExistence type="predicted"/>
<dbReference type="STRING" id="408657.SAMN04487995_0419"/>
<dbReference type="EMBL" id="FNXY01000001">
    <property type="protein sequence ID" value="SEI40244.1"/>
    <property type="molecule type" value="Genomic_DNA"/>
</dbReference>
<dbReference type="Gene3D" id="1.50.10.100">
    <property type="entry name" value="Chondroitin AC/alginate lyase"/>
    <property type="match status" value="1"/>
</dbReference>
<dbReference type="InterPro" id="IPR008929">
    <property type="entry name" value="Chondroitin_lyas"/>
</dbReference>
<evidence type="ECO:0000313" key="4">
    <source>
        <dbReference type="EMBL" id="SEI40244.1"/>
    </source>
</evidence>